<sequence>MSRQEAEMEEQKLRTLLESMTLTEKIGQLIQVPGNMLNARGQELGVREDLGISEEILRNVGSTLNVTGAAQIRRVQEAYLRQSRTKIPLLFMADIIYGFRTVYPIPLALGCSFEPELLKRLCRATSEESVAAGVHVTFSPMGDLVRDARWGRCLESTGEDPFLNTEYVKAMVEGFQEGLSQEGACRGMASCVKHFAAYGAAEGGRDYNTVDMSERRLRQEYLPSYRAGVEAGCEMVMTSFNTVDGIPATGNCWLMRQVLREEWGFDGVLITDYAAIAELMAHGVAADKKEAARMAMEAGVDIDMCTDCYASQLEGLIREGTIRQEQLDAAVWRVLCLKNRLGLFEDPFRGAREEAEKQVFLKESFRSLAREAAVKFSVLLENKEGLLPLAPTGGKSGEARTGRIALIGPFADRKDALGLWALHGDREAVVTIREAFSETEGLEFAWCEGCETILPEDYTDLPALAAQGERKLWSREERNRQWEQAMELSGTADLVVLALGEDTIQGGEGGSRTRLSLPGDQMKLLREVRKRARKVVVVLFAGRPLVLDEVKELADALLLVWYPGTEGGSAIRDMLFGICEPQGRLSMSMPRSLGQVPLYYNAFSTGRPYDGHTPVRFFSRYEDCPNTPLYPFGYGLSYHSASYGPVQLDGTVLKRGETLMASARVTNTGDRAGSETVQLYLQDVTGSVVRPVKELKGTQKLWLQPGETKQVCFAITEEMLRFYGKDMSYQAEPGLFRVGICADSSGRLEGEFVLE</sequence>
<dbReference type="InterPro" id="IPR017853">
    <property type="entry name" value="GH"/>
</dbReference>
<dbReference type="Gene3D" id="3.20.20.300">
    <property type="entry name" value="Glycoside hydrolase, family 3, N-terminal domain"/>
    <property type="match status" value="1"/>
</dbReference>
<name>A0A9D1T5T7_9FIRM</name>
<evidence type="ECO:0000313" key="9">
    <source>
        <dbReference type="EMBL" id="HIV12627.1"/>
    </source>
</evidence>
<evidence type="ECO:0000256" key="4">
    <source>
        <dbReference type="ARBA" id="ARBA00022729"/>
    </source>
</evidence>
<dbReference type="InterPro" id="IPR036962">
    <property type="entry name" value="Glyco_hydro_3_N_sf"/>
</dbReference>
<dbReference type="InterPro" id="IPR001764">
    <property type="entry name" value="Glyco_hydro_3_N"/>
</dbReference>
<evidence type="ECO:0000256" key="5">
    <source>
        <dbReference type="ARBA" id="ARBA00022801"/>
    </source>
</evidence>
<dbReference type="SMART" id="SM01217">
    <property type="entry name" value="Fn3_like"/>
    <property type="match status" value="1"/>
</dbReference>
<dbReference type="PROSITE" id="PS00775">
    <property type="entry name" value="GLYCOSYL_HYDROL_F3"/>
    <property type="match status" value="1"/>
</dbReference>
<dbReference type="EC" id="3.2.1.21" evidence="3"/>
<dbReference type="PRINTS" id="PR00133">
    <property type="entry name" value="GLHYDRLASE3"/>
</dbReference>
<dbReference type="AlphaFoldDB" id="A0A9D1T5T7"/>
<feature type="domain" description="Fibronectin type III-like" evidence="8">
    <location>
        <begin position="675"/>
        <end position="744"/>
    </location>
</feature>
<dbReference type="SUPFAM" id="SSF51445">
    <property type="entry name" value="(Trans)glycosidases"/>
    <property type="match status" value="1"/>
</dbReference>
<dbReference type="PANTHER" id="PTHR30620:SF16">
    <property type="entry name" value="LYSOSOMAL BETA GLUCOSIDASE"/>
    <property type="match status" value="1"/>
</dbReference>
<dbReference type="Pfam" id="PF01915">
    <property type="entry name" value="Glyco_hydro_3_C"/>
    <property type="match status" value="1"/>
</dbReference>
<organism evidence="9 10">
    <name type="scientific">Candidatus Pullilachnospira stercoravium</name>
    <dbReference type="NCBI Taxonomy" id="2840913"/>
    <lineage>
        <taxon>Bacteria</taxon>
        <taxon>Bacillati</taxon>
        <taxon>Bacillota</taxon>
        <taxon>Clostridia</taxon>
        <taxon>Lachnospirales</taxon>
        <taxon>Lachnospiraceae</taxon>
        <taxon>Lachnospiraceae incertae sedis</taxon>
        <taxon>Candidatus Pullilachnospira</taxon>
    </lineage>
</organism>
<proteinExistence type="inferred from homology"/>
<accession>A0A9D1T5T7</accession>
<gene>
    <name evidence="9" type="primary">bglX</name>
    <name evidence="9" type="ORF">IAA63_05735</name>
</gene>
<dbReference type="SUPFAM" id="SSF52279">
    <property type="entry name" value="Beta-D-glucan exohydrolase, C-terminal domain"/>
    <property type="match status" value="1"/>
</dbReference>
<dbReference type="InterPro" id="IPR002772">
    <property type="entry name" value="Glyco_hydro_3_C"/>
</dbReference>
<comment type="catalytic activity">
    <reaction evidence="1">
        <text>Hydrolysis of terminal, non-reducing beta-D-glucosyl residues with release of beta-D-glucose.</text>
        <dbReference type="EC" id="3.2.1.21"/>
    </reaction>
</comment>
<dbReference type="GO" id="GO:0008422">
    <property type="term" value="F:beta-glucosidase activity"/>
    <property type="evidence" value="ECO:0007669"/>
    <property type="project" value="UniProtKB-EC"/>
</dbReference>
<comment type="caution">
    <text evidence="9">The sequence shown here is derived from an EMBL/GenBank/DDBJ whole genome shotgun (WGS) entry which is preliminary data.</text>
</comment>
<reference evidence="9" key="1">
    <citation type="submission" date="2020-10" db="EMBL/GenBank/DDBJ databases">
        <authorList>
            <person name="Gilroy R."/>
        </authorList>
    </citation>
    <scope>NUCLEOTIDE SEQUENCE</scope>
    <source>
        <strain evidence="9">ChiBcec2-4451</strain>
    </source>
</reference>
<dbReference type="InterPro" id="IPR026891">
    <property type="entry name" value="Fn3-like"/>
</dbReference>
<dbReference type="InterPro" id="IPR051915">
    <property type="entry name" value="Cellulose_Degrad_GH3"/>
</dbReference>
<keyword evidence="4" id="KW-0732">Signal</keyword>
<reference evidence="9" key="2">
    <citation type="journal article" date="2021" name="PeerJ">
        <title>Extensive microbial diversity within the chicken gut microbiome revealed by metagenomics and culture.</title>
        <authorList>
            <person name="Gilroy R."/>
            <person name="Ravi A."/>
            <person name="Getino M."/>
            <person name="Pursley I."/>
            <person name="Horton D.L."/>
            <person name="Alikhan N.F."/>
            <person name="Baker D."/>
            <person name="Gharbi K."/>
            <person name="Hall N."/>
            <person name="Watson M."/>
            <person name="Adriaenssens E.M."/>
            <person name="Foster-Nyarko E."/>
            <person name="Jarju S."/>
            <person name="Secka A."/>
            <person name="Antonio M."/>
            <person name="Oren A."/>
            <person name="Chaudhuri R.R."/>
            <person name="La Ragione R."/>
            <person name="Hildebrand F."/>
            <person name="Pallen M.J."/>
        </authorList>
    </citation>
    <scope>NUCLEOTIDE SEQUENCE</scope>
    <source>
        <strain evidence="9">ChiBcec2-4451</strain>
    </source>
</reference>
<keyword evidence="5 7" id="KW-0378">Hydrolase</keyword>
<dbReference type="InterPro" id="IPR036881">
    <property type="entry name" value="Glyco_hydro_3_C_sf"/>
</dbReference>
<dbReference type="Gene3D" id="2.60.40.10">
    <property type="entry name" value="Immunoglobulins"/>
    <property type="match status" value="1"/>
</dbReference>
<evidence type="ECO:0000256" key="2">
    <source>
        <dbReference type="ARBA" id="ARBA00005336"/>
    </source>
</evidence>
<dbReference type="Gene3D" id="3.40.50.1700">
    <property type="entry name" value="Glycoside hydrolase family 3 C-terminal domain"/>
    <property type="match status" value="1"/>
</dbReference>
<evidence type="ECO:0000256" key="7">
    <source>
        <dbReference type="RuleBase" id="RU361161"/>
    </source>
</evidence>
<evidence type="ECO:0000313" key="10">
    <source>
        <dbReference type="Proteomes" id="UP000886723"/>
    </source>
</evidence>
<dbReference type="InterPro" id="IPR013783">
    <property type="entry name" value="Ig-like_fold"/>
</dbReference>
<evidence type="ECO:0000256" key="1">
    <source>
        <dbReference type="ARBA" id="ARBA00000448"/>
    </source>
</evidence>
<dbReference type="GO" id="GO:0009251">
    <property type="term" value="P:glucan catabolic process"/>
    <property type="evidence" value="ECO:0007669"/>
    <property type="project" value="TreeGrafter"/>
</dbReference>
<dbReference type="FunFam" id="2.60.40.10:FF:000495">
    <property type="entry name" value="Periplasmic beta-glucosidase"/>
    <property type="match status" value="1"/>
</dbReference>
<protein>
    <recommendedName>
        <fullName evidence="3">beta-glucosidase</fullName>
        <ecNumber evidence="3">3.2.1.21</ecNumber>
    </recommendedName>
</protein>
<evidence type="ECO:0000256" key="6">
    <source>
        <dbReference type="ARBA" id="ARBA00023295"/>
    </source>
</evidence>
<evidence type="ECO:0000259" key="8">
    <source>
        <dbReference type="SMART" id="SM01217"/>
    </source>
</evidence>
<dbReference type="Proteomes" id="UP000886723">
    <property type="component" value="Unassembled WGS sequence"/>
</dbReference>
<comment type="similarity">
    <text evidence="2 7">Belongs to the glycosyl hydrolase 3 family.</text>
</comment>
<dbReference type="EMBL" id="DVON01000124">
    <property type="protein sequence ID" value="HIV12627.1"/>
    <property type="molecule type" value="Genomic_DNA"/>
</dbReference>
<dbReference type="InterPro" id="IPR019800">
    <property type="entry name" value="Glyco_hydro_3_AS"/>
</dbReference>
<dbReference type="PANTHER" id="PTHR30620">
    <property type="entry name" value="PERIPLASMIC BETA-GLUCOSIDASE-RELATED"/>
    <property type="match status" value="1"/>
</dbReference>
<dbReference type="Pfam" id="PF00933">
    <property type="entry name" value="Glyco_hydro_3"/>
    <property type="match status" value="1"/>
</dbReference>
<dbReference type="Pfam" id="PF14310">
    <property type="entry name" value="Fn3-like"/>
    <property type="match status" value="1"/>
</dbReference>
<dbReference type="NCBIfam" id="NF011678">
    <property type="entry name" value="PRK15098.1"/>
    <property type="match status" value="1"/>
</dbReference>
<keyword evidence="6 7" id="KW-0326">Glycosidase</keyword>
<evidence type="ECO:0000256" key="3">
    <source>
        <dbReference type="ARBA" id="ARBA00012744"/>
    </source>
</evidence>